<name>A0ABR2GIT8_9EUKA</name>
<evidence type="ECO:0000259" key="1">
    <source>
        <dbReference type="PROSITE" id="PS50090"/>
    </source>
</evidence>
<organism evidence="3 5">
    <name type="scientific">Tritrichomonas musculus</name>
    <dbReference type="NCBI Taxonomy" id="1915356"/>
    <lineage>
        <taxon>Eukaryota</taxon>
        <taxon>Metamonada</taxon>
        <taxon>Parabasalia</taxon>
        <taxon>Tritrichomonadida</taxon>
        <taxon>Tritrichomonadidae</taxon>
        <taxon>Tritrichomonas</taxon>
    </lineage>
</organism>
<evidence type="ECO:0000313" key="5">
    <source>
        <dbReference type="Proteomes" id="UP001470230"/>
    </source>
</evidence>
<dbReference type="Pfam" id="PF13921">
    <property type="entry name" value="Myb_DNA-bind_6"/>
    <property type="match status" value="1"/>
</dbReference>
<feature type="domain" description="HTH myb-type" evidence="2">
    <location>
        <begin position="64"/>
        <end position="113"/>
    </location>
</feature>
<dbReference type="InterPro" id="IPR009057">
    <property type="entry name" value="Homeodomain-like_sf"/>
</dbReference>
<feature type="domain" description="HTH myb-type" evidence="2">
    <location>
        <begin position="8"/>
        <end position="62"/>
    </location>
</feature>
<dbReference type="SUPFAM" id="SSF46689">
    <property type="entry name" value="Homeodomain-like"/>
    <property type="match status" value="1"/>
</dbReference>
<proteinExistence type="predicted"/>
<dbReference type="Proteomes" id="UP001470230">
    <property type="component" value="Unassembled WGS sequence"/>
</dbReference>
<evidence type="ECO:0000313" key="3">
    <source>
        <dbReference type="EMBL" id="KAK8833814.1"/>
    </source>
</evidence>
<feature type="domain" description="Myb-like" evidence="1">
    <location>
        <begin position="8"/>
        <end position="58"/>
    </location>
</feature>
<dbReference type="PROSITE" id="PS51294">
    <property type="entry name" value="HTH_MYB"/>
    <property type="match status" value="2"/>
</dbReference>
<dbReference type="SMART" id="SM00717">
    <property type="entry name" value="SANT"/>
    <property type="match status" value="2"/>
</dbReference>
<dbReference type="PROSITE" id="PS50090">
    <property type="entry name" value="MYB_LIKE"/>
    <property type="match status" value="2"/>
</dbReference>
<evidence type="ECO:0008006" key="6">
    <source>
        <dbReference type="Google" id="ProtNLM"/>
    </source>
</evidence>
<dbReference type="CDD" id="cd00167">
    <property type="entry name" value="SANT"/>
    <property type="match status" value="2"/>
</dbReference>
<comment type="caution">
    <text evidence="3">The sequence shown here is derived from an EMBL/GenBank/DDBJ whole genome shotgun (WGS) entry which is preliminary data.</text>
</comment>
<keyword evidence="5" id="KW-1185">Reference proteome</keyword>
<dbReference type="PANTHER" id="PTHR45614">
    <property type="entry name" value="MYB PROTEIN-RELATED"/>
    <property type="match status" value="1"/>
</dbReference>
<evidence type="ECO:0000259" key="2">
    <source>
        <dbReference type="PROSITE" id="PS51294"/>
    </source>
</evidence>
<protein>
    <recommendedName>
        <fullName evidence="6">Myb-like DNA-binding domain containing protein</fullName>
    </recommendedName>
</protein>
<dbReference type="EMBL" id="JAPFFF010000006">
    <property type="protein sequence ID" value="KAK8888474.1"/>
    <property type="molecule type" value="Genomic_DNA"/>
</dbReference>
<accession>A0ABR2GIT8</accession>
<dbReference type="InterPro" id="IPR017930">
    <property type="entry name" value="Myb_dom"/>
</dbReference>
<evidence type="ECO:0000313" key="4">
    <source>
        <dbReference type="EMBL" id="KAK8888474.1"/>
    </source>
</evidence>
<gene>
    <name evidence="4" type="ORF">M9Y10_039553</name>
    <name evidence="3" type="ORF">M9Y10_040251</name>
</gene>
<dbReference type="PANTHER" id="PTHR45614:SF253">
    <property type="entry name" value="CHROMOSOME UNDETERMINED SCAFFOLD_38, WHOLE GENOME SHOTGUN SEQUENCE"/>
    <property type="match status" value="1"/>
</dbReference>
<dbReference type="Gene3D" id="1.10.10.60">
    <property type="entry name" value="Homeodomain-like"/>
    <property type="match status" value="2"/>
</dbReference>
<dbReference type="EMBL" id="JAPFFF010000642">
    <property type="protein sequence ID" value="KAK8833814.1"/>
    <property type="molecule type" value="Genomic_DNA"/>
</dbReference>
<dbReference type="InterPro" id="IPR001005">
    <property type="entry name" value="SANT/Myb"/>
</dbReference>
<sequence>MSAKAKSSTGRRRMKFLPEEDEKLRELVAKYGKSWNDIAKHLPGRNVRQCRERWKHYLSSDRAKSPWSNEEDLLLFQKFMELGPKWTKIAKFFDDRTDIQIKTRWMKRFGGCAPVMIPPKIQQINPPMMDVSKNVSPVQTDVRIPPVVNSTVVLQSIPINQPTVSNVPIAPAVTPVPSNSGGTSHLTTLPKFTPGDNFYHKMLYTFDDDISPHQDIDIFTTENSDNLNNVFYDF</sequence>
<reference evidence="3 5" key="1">
    <citation type="submission" date="2024-04" db="EMBL/GenBank/DDBJ databases">
        <title>Tritrichomonas musculus Genome.</title>
        <authorList>
            <person name="Alves-Ferreira E."/>
            <person name="Grigg M."/>
            <person name="Lorenzi H."/>
            <person name="Galac M."/>
        </authorList>
    </citation>
    <scope>NUCLEOTIDE SEQUENCE [LARGE SCALE GENOMIC DNA]</scope>
    <source>
        <strain evidence="3 5">EAF2021</strain>
    </source>
</reference>
<feature type="domain" description="Myb-like" evidence="1">
    <location>
        <begin position="59"/>
        <end position="109"/>
    </location>
</feature>
<dbReference type="InterPro" id="IPR050560">
    <property type="entry name" value="MYB_TF"/>
</dbReference>